<dbReference type="Pfam" id="PF04542">
    <property type="entry name" value="Sigma70_r2"/>
    <property type="match status" value="1"/>
</dbReference>
<accession>A0A2U3B781</accession>
<dbReference type="SUPFAM" id="SSF88659">
    <property type="entry name" value="Sigma3 and sigma4 domains of RNA polymerase sigma factors"/>
    <property type="match status" value="1"/>
</dbReference>
<dbReference type="InterPro" id="IPR013325">
    <property type="entry name" value="RNA_pol_sigma_r2"/>
</dbReference>
<dbReference type="PANTHER" id="PTHR43133">
    <property type="entry name" value="RNA POLYMERASE ECF-TYPE SIGMA FACTO"/>
    <property type="match status" value="1"/>
</dbReference>
<dbReference type="PANTHER" id="PTHR43133:SF62">
    <property type="entry name" value="RNA POLYMERASE SIGMA FACTOR SIGZ"/>
    <property type="match status" value="1"/>
</dbReference>
<dbReference type="NCBIfam" id="TIGR02937">
    <property type="entry name" value="sigma70-ECF"/>
    <property type="match status" value="1"/>
</dbReference>
<name>A0A2U3B781_9VIBR</name>
<keyword evidence="8" id="KW-1185">Reference proteome</keyword>
<dbReference type="InterPro" id="IPR014284">
    <property type="entry name" value="RNA_pol_sigma-70_dom"/>
</dbReference>
<dbReference type="InterPro" id="IPR039425">
    <property type="entry name" value="RNA_pol_sigma-70-like"/>
</dbReference>
<dbReference type="InterPro" id="IPR013324">
    <property type="entry name" value="RNA_pol_sigma_r3/r4-like"/>
</dbReference>
<reference evidence="7 8" key="1">
    <citation type="submission" date="2018-05" db="EMBL/GenBank/DDBJ databases">
        <title>Vibrio limimaris sp. nov., isolated from marine sediment.</title>
        <authorList>
            <person name="Li C.-M."/>
        </authorList>
    </citation>
    <scope>NUCLEOTIDE SEQUENCE [LARGE SCALE GENOMIC DNA]</scope>
    <source>
        <strain evidence="7 8">E4404</strain>
    </source>
</reference>
<comment type="similarity">
    <text evidence="1">Belongs to the sigma-70 factor family. ECF subfamily.</text>
</comment>
<proteinExistence type="inferred from homology"/>
<dbReference type="Gene3D" id="1.10.1740.10">
    <property type="match status" value="1"/>
</dbReference>
<evidence type="ECO:0000256" key="2">
    <source>
        <dbReference type="ARBA" id="ARBA00023015"/>
    </source>
</evidence>
<dbReference type="AlphaFoldDB" id="A0A2U3B781"/>
<sequence>MSHLHSSSVAPCLLETWHLTESQLFYWLLKQCGEETLAFDLLQETFLRALQKQKGFCDIQNQRAWLFRVAANLLTDERRQSHKLDYNYNFEVCDDNSEEPPVVDSLAQCLPKALKRLPPNDKAIIESCDLNGMSQKDFAQHAGLTLPAAKSRLQRARTKLRETLKSQCQIHLDEQQRVCCFVPNKEK</sequence>
<dbReference type="GO" id="GO:0016987">
    <property type="term" value="F:sigma factor activity"/>
    <property type="evidence" value="ECO:0007669"/>
    <property type="project" value="UniProtKB-KW"/>
</dbReference>
<dbReference type="GO" id="GO:0006352">
    <property type="term" value="P:DNA-templated transcription initiation"/>
    <property type="evidence" value="ECO:0007669"/>
    <property type="project" value="InterPro"/>
</dbReference>
<dbReference type="GO" id="GO:0003677">
    <property type="term" value="F:DNA binding"/>
    <property type="evidence" value="ECO:0007669"/>
    <property type="project" value="InterPro"/>
</dbReference>
<evidence type="ECO:0000313" key="7">
    <source>
        <dbReference type="EMBL" id="PWI32584.1"/>
    </source>
</evidence>
<feature type="domain" description="RNA polymerase sigma factor 70 region 4 type 2" evidence="6">
    <location>
        <begin position="108"/>
        <end position="160"/>
    </location>
</feature>
<evidence type="ECO:0000256" key="1">
    <source>
        <dbReference type="ARBA" id="ARBA00010641"/>
    </source>
</evidence>
<evidence type="ECO:0000259" key="6">
    <source>
        <dbReference type="Pfam" id="PF08281"/>
    </source>
</evidence>
<keyword evidence="3" id="KW-0731">Sigma factor</keyword>
<evidence type="ECO:0000259" key="5">
    <source>
        <dbReference type="Pfam" id="PF04542"/>
    </source>
</evidence>
<gene>
    <name evidence="7" type="ORF">DI392_14275</name>
</gene>
<feature type="domain" description="RNA polymerase sigma-70 region 2" evidence="5">
    <location>
        <begin position="23"/>
        <end position="81"/>
    </location>
</feature>
<dbReference type="InterPro" id="IPR013249">
    <property type="entry name" value="RNA_pol_sigma70_r4_t2"/>
</dbReference>
<protein>
    <submittedName>
        <fullName evidence="7">RNA polymerase subunit sigma-70</fullName>
    </submittedName>
</protein>
<evidence type="ECO:0000313" key="8">
    <source>
        <dbReference type="Proteomes" id="UP000245362"/>
    </source>
</evidence>
<comment type="caution">
    <text evidence="7">The sequence shown here is derived from an EMBL/GenBank/DDBJ whole genome shotgun (WGS) entry which is preliminary data.</text>
</comment>
<evidence type="ECO:0000256" key="4">
    <source>
        <dbReference type="ARBA" id="ARBA00023163"/>
    </source>
</evidence>
<dbReference type="OrthoDB" id="9797134at2"/>
<organism evidence="7 8">
    <name type="scientific">Vibrio albus</name>
    <dbReference type="NCBI Taxonomy" id="2200953"/>
    <lineage>
        <taxon>Bacteria</taxon>
        <taxon>Pseudomonadati</taxon>
        <taxon>Pseudomonadota</taxon>
        <taxon>Gammaproteobacteria</taxon>
        <taxon>Vibrionales</taxon>
        <taxon>Vibrionaceae</taxon>
        <taxon>Vibrio</taxon>
    </lineage>
</organism>
<dbReference type="InterPro" id="IPR036388">
    <property type="entry name" value="WH-like_DNA-bd_sf"/>
</dbReference>
<evidence type="ECO:0000256" key="3">
    <source>
        <dbReference type="ARBA" id="ARBA00023082"/>
    </source>
</evidence>
<dbReference type="Pfam" id="PF08281">
    <property type="entry name" value="Sigma70_r4_2"/>
    <property type="match status" value="1"/>
</dbReference>
<keyword evidence="2" id="KW-0805">Transcription regulation</keyword>
<dbReference type="RefSeq" id="WP_109320370.1">
    <property type="nucleotide sequence ID" value="NZ_QFWT01000008.1"/>
</dbReference>
<dbReference type="Proteomes" id="UP000245362">
    <property type="component" value="Unassembled WGS sequence"/>
</dbReference>
<dbReference type="SUPFAM" id="SSF88946">
    <property type="entry name" value="Sigma2 domain of RNA polymerase sigma factors"/>
    <property type="match status" value="1"/>
</dbReference>
<dbReference type="Gene3D" id="1.10.10.10">
    <property type="entry name" value="Winged helix-like DNA-binding domain superfamily/Winged helix DNA-binding domain"/>
    <property type="match status" value="1"/>
</dbReference>
<keyword evidence="4" id="KW-0804">Transcription</keyword>
<dbReference type="InterPro" id="IPR007627">
    <property type="entry name" value="RNA_pol_sigma70_r2"/>
</dbReference>
<dbReference type="EMBL" id="QFWT01000008">
    <property type="protein sequence ID" value="PWI32584.1"/>
    <property type="molecule type" value="Genomic_DNA"/>
</dbReference>